<evidence type="ECO:0000256" key="13">
    <source>
        <dbReference type="ARBA" id="ARBA00067609"/>
    </source>
</evidence>
<feature type="binding site" evidence="14">
    <location>
        <position position="209"/>
    </location>
    <ligand>
        <name>Zn(2+)</name>
        <dbReference type="ChEBI" id="CHEBI:29105"/>
        <label>1</label>
    </ligand>
</feature>
<dbReference type="GO" id="GO:0042026">
    <property type="term" value="P:protein refolding"/>
    <property type="evidence" value="ECO:0007669"/>
    <property type="project" value="TreeGrafter"/>
</dbReference>
<feature type="zinc finger region" description="CR-type" evidence="15">
    <location>
        <begin position="140"/>
        <end position="218"/>
    </location>
</feature>
<comment type="similarity">
    <text evidence="12 14">Belongs to the DnaJ family.</text>
</comment>
<comment type="subcellular location">
    <subcellularLocation>
        <location evidence="1 14">Cytoplasm</location>
    </subcellularLocation>
</comment>
<proteinExistence type="inferred from homology"/>
<dbReference type="CDD" id="cd10719">
    <property type="entry name" value="DnaJ_zf"/>
    <property type="match status" value="1"/>
</dbReference>
<feature type="binding site" evidence="14">
    <location>
        <position position="173"/>
    </location>
    <ligand>
        <name>Zn(2+)</name>
        <dbReference type="ChEBI" id="CHEBI:29105"/>
        <label>2</label>
    </ligand>
</feature>
<dbReference type="InterPro" id="IPR001305">
    <property type="entry name" value="HSP_DnaJ_Cys-rich_dom"/>
</dbReference>
<accession>A0A845M7G4</accession>
<evidence type="ECO:0000256" key="15">
    <source>
        <dbReference type="PROSITE-ProRule" id="PRU00546"/>
    </source>
</evidence>
<dbReference type="GO" id="GO:0005737">
    <property type="term" value="C:cytoplasm"/>
    <property type="evidence" value="ECO:0007669"/>
    <property type="project" value="UniProtKB-SubCell"/>
</dbReference>
<dbReference type="NCBIfam" id="TIGR02349">
    <property type="entry name" value="DnaJ_bact"/>
    <property type="match status" value="1"/>
</dbReference>
<dbReference type="PROSITE" id="PS50076">
    <property type="entry name" value="DNAJ_2"/>
    <property type="match status" value="1"/>
</dbReference>
<evidence type="ECO:0000256" key="1">
    <source>
        <dbReference type="ARBA" id="ARBA00004496"/>
    </source>
</evidence>
<dbReference type="GO" id="GO:0008270">
    <property type="term" value="F:zinc ion binding"/>
    <property type="evidence" value="ECO:0007669"/>
    <property type="project" value="UniProtKB-UniRule"/>
</dbReference>
<dbReference type="CDD" id="cd06257">
    <property type="entry name" value="DnaJ"/>
    <property type="match status" value="1"/>
</dbReference>
<sequence>MSKRDYYEVLGISKGASADEIKKAYRKKAKELHPDRNADNPDAEAQFKEANEAYDVLKDPEKKAAYDRFGHAAFEGGMGAGARPGGGYGQQGDFASAFSDVFDDLFGDFMGQRGGGRSRATRGSDLRYNLRVTLEEAYEGLQKTITVPTSVMCETCDGSGAESGAEPTTCPTCSGMGKVRAQQGFFTVERTCPTCQGMGQMIKNPCKVCHGQGRVEKDRALSVNIPAGVETGTRIRLAGEGEAGMRGGPSGDLYIFIQVAEHALFEREGVNLHCRVPVSMTSAALGGDIEVPTIDGGRSRVKIPAGSQSGRQMRLRGKGMPALRGHGHGDMYIELAVETPVNLTGKQKELLKEFEKLSEENNPESHSFFNKVKSFWDGMKG</sequence>
<dbReference type="Pfam" id="PF00684">
    <property type="entry name" value="DnaJ_CXXCXGXG"/>
    <property type="match status" value="1"/>
</dbReference>
<evidence type="ECO:0000256" key="5">
    <source>
        <dbReference type="ARBA" id="ARBA00022723"/>
    </source>
</evidence>
<keyword evidence="7 14" id="KW-0863">Zinc-finger</keyword>
<dbReference type="InterPro" id="IPR008971">
    <property type="entry name" value="HSP40/DnaJ_pept-bd"/>
</dbReference>
<comment type="cofactor">
    <cofactor evidence="14">
        <name>Zn(2+)</name>
        <dbReference type="ChEBI" id="CHEBI:29105"/>
    </cofactor>
    <text evidence="14">Binds 2 Zn(2+) ions per monomer.</text>
</comment>
<dbReference type="SUPFAM" id="SSF57938">
    <property type="entry name" value="DnaJ/Hsp40 cysteine-rich domain"/>
    <property type="match status" value="1"/>
</dbReference>
<evidence type="ECO:0000256" key="10">
    <source>
        <dbReference type="ARBA" id="ARBA00023186"/>
    </source>
</evidence>
<protein>
    <recommendedName>
        <fullName evidence="13 14">Chaperone protein DnaJ</fullName>
    </recommendedName>
</protein>
<keyword evidence="9 14" id="KW-0346">Stress response</keyword>
<dbReference type="FunFam" id="2.10.230.10:FF:000002">
    <property type="entry name" value="Molecular chaperone DnaJ"/>
    <property type="match status" value="1"/>
</dbReference>
<feature type="binding site" evidence="14">
    <location>
        <position position="206"/>
    </location>
    <ligand>
        <name>Zn(2+)</name>
        <dbReference type="ChEBI" id="CHEBI:29105"/>
        <label>1</label>
    </ligand>
</feature>
<dbReference type="Gene3D" id="2.10.230.10">
    <property type="entry name" value="Heat shock protein DnaJ, cysteine-rich domain"/>
    <property type="match status" value="1"/>
</dbReference>
<name>A0A845M7G4_9RHOB</name>
<reference evidence="18 19" key="1">
    <citation type="submission" date="2019-12" db="EMBL/GenBank/DDBJ databases">
        <title>Maritimibacter sp. nov. sp. isolated from sea sand.</title>
        <authorList>
            <person name="Kim J."/>
            <person name="Jeong S.E."/>
            <person name="Jung H.S."/>
            <person name="Jeon C.O."/>
        </authorList>
    </citation>
    <scope>NUCLEOTIDE SEQUENCE [LARGE SCALE GENOMIC DNA]</scope>
    <source>
        <strain evidence="18 19">DP07</strain>
    </source>
</reference>
<evidence type="ECO:0000313" key="19">
    <source>
        <dbReference type="Proteomes" id="UP000467322"/>
    </source>
</evidence>
<evidence type="ECO:0000256" key="4">
    <source>
        <dbReference type="ARBA" id="ARBA00022705"/>
    </source>
</evidence>
<dbReference type="PANTHER" id="PTHR43096">
    <property type="entry name" value="DNAJ HOMOLOG 1, MITOCHONDRIAL-RELATED"/>
    <property type="match status" value="1"/>
</dbReference>
<evidence type="ECO:0000256" key="7">
    <source>
        <dbReference type="ARBA" id="ARBA00022771"/>
    </source>
</evidence>
<dbReference type="Pfam" id="PF01556">
    <property type="entry name" value="DnaJ_C"/>
    <property type="match status" value="1"/>
</dbReference>
<dbReference type="AlphaFoldDB" id="A0A845M7G4"/>
<evidence type="ECO:0000259" key="16">
    <source>
        <dbReference type="PROSITE" id="PS50076"/>
    </source>
</evidence>
<dbReference type="EMBL" id="WTUX01000006">
    <property type="protein sequence ID" value="MZR12131.1"/>
    <property type="molecule type" value="Genomic_DNA"/>
</dbReference>
<dbReference type="InterPro" id="IPR036869">
    <property type="entry name" value="J_dom_sf"/>
</dbReference>
<comment type="caution">
    <text evidence="18">The sequence shown here is derived from an EMBL/GenBank/DDBJ whole genome shotgun (WGS) entry which is preliminary data.</text>
</comment>
<dbReference type="InterPro" id="IPR002939">
    <property type="entry name" value="DnaJ_C"/>
</dbReference>
<keyword evidence="5 14" id="KW-0479">Metal-binding</keyword>
<evidence type="ECO:0000256" key="14">
    <source>
        <dbReference type="HAMAP-Rule" id="MF_01152"/>
    </source>
</evidence>
<gene>
    <name evidence="14 18" type="primary">dnaJ</name>
    <name evidence="18" type="ORF">GQE99_03745</name>
</gene>
<comment type="function">
    <text evidence="11 14">Participates actively in the response to hyperosmotic and heat shock by preventing the aggregation of stress-denatured proteins and by disaggregating proteins, also in an autonomous, DnaK-independent fashion. Unfolded proteins bind initially to DnaJ; upon interaction with the DnaJ-bound protein, DnaK hydrolyzes its bound ATP, resulting in the formation of a stable complex. GrpE releases ADP from DnaK; ATP binding to DnaK triggers the release of the substrate protein, thus completing the reaction cycle. Several rounds of ATP-dependent interactions between DnaJ, DnaK and GrpE are required for fully efficient folding. Also involved, together with DnaK and GrpE, in the DNA replication of plasmids through activation of initiation proteins.</text>
</comment>
<feature type="binding site" evidence="14">
    <location>
        <position position="170"/>
    </location>
    <ligand>
        <name>Zn(2+)</name>
        <dbReference type="ChEBI" id="CHEBI:29105"/>
        <label>2</label>
    </ligand>
</feature>
<feature type="binding site" evidence="14">
    <location>
        <position position="195"/>
    </location>
    <ligand>
        <name>Zn(2+)</name>
        <dbReference type="ChEBI" id="CHEBI:29105"/>
        <label>2</label>
    </ligand>
</feature>
<feature type="repeat" description="CXXCXGXG motif" evidence="14">
    <location>
        <begin position="153"/>
        <end position="160"/>
    </location>
</feature>
<dbReference type="InterPro" id="IPR036410">
    <property type="entry name" value="HSP_DnaJ_Cys-rich_dom_sf"/>
</dbReference>
<dbReference type="GO" id="GO:0031072">
    <property type="term" value="F:heat shock protein binding"/>
    <property type="evidence" value="ECO:0007669"/>
    <property type="project" value="InterPro"/>
</dbReference>
<keyword evidence="6 14" id="KW-0677">Repeat</keyword>
<keyword evidence="4 14" id="KW-0235">DNA replication</keyword>
<dbReference type="InterPro" id="IPR001623">
    <property type="entry name" value="DnaJ_domain"/>
</dbReference>
<feature type="binding site" evidence="14">
    <location>
        <position position="153"/>
    </location>
    <ligand>
        <name>Zn(2+)</name>
        <dbReference type="ChEBI" id="CHEBI:29105"/>
        <label>1</label>
    </ligand>
</feature>
<feature type="binding site" evidence="14">
    <location>
        <position position="192"/>
    </location>
    <ligand>
        <name>Zn(2+)</name>
        <dbReference type="ChEBI" id="CHEBI:29105"/>
        <label>2</label>
    </ligand>
</feature>
<dbReference type="SMART" id="SM00271">
    <property type="entry name" value="DnaJ"/>
    <property type="match status" value="1"/>
</dbReference>
<feature type="repeat" description="CXXCXGXG motif" evidence="14">
    <location>
        <begin position="192"/>
        <end position="199"/>
    </location>
</feature>
<keyword evidence="10 14" id="KW-0143">Chaperone</keyword>
<dbReference type="GO" id="GO:0009408">
    <property type="term" value="P:response to heat"/>
    <property type="evidence" value="ECO:0007669"/>
    <property type="project" value="InterPro"/>
</dbReference>
<dbReference type="NCBIfam" id="NF008035">
    <property type="entry name" value="PRK10767.1"/>
    <property type="match status" value="1"/>
</dbReference>
<organism evidence="18 19">
    <name type="scientific">Maritimibacter harenae</name>
    <dbReference type="NCBI Taxonomy" id="2606218"/>
    <lineage>
        <taxon>Bacteria</taxon>
        <taxon>Pseudomonadati</taxon>
        <taxon>Pseudomonadota</taxon>
        <taxon>Alphaproteobacteria</taxon>
        <taxon>Rhodobacterales</taxon>
        <taxon>Roseobacteraceae</taxon>
        <taxon>Maritimibacter</taxon>
    </lineage>
</organism>
<feature type="repeat" description="CXXCXGXG motif" evidence="14">
    <location>
        <begin position="170"/>
        <end position="177"/>
    </location>
</feature>
<evidence type="ECO:0000313" key="18">
    <source>
        <dbReference type="EMBL" id="MZR12131.1"/>
    </source>
</evidence>
<keyword evidence="8 14" id="KW-0862">Zinc</keyword>
<dbReference type="PRINTS" id="PR00625">
    <property type="entry name" value="JDOMAIN"/>
</dbReference>
<dbReference type="CDD" id="cd10747">
    <property type="entry name" value="DnaJ_C"/>
    <property type="match status" value="1"/>
</dbReference>
<evidence type="ECO:0000256" key="8">
    <source>
        <dbReference type="ARBA" id="ARBA00022833"/>
    </source>
</evidence>
<dbReference type="Gene3D" id="1.10.287.110">
    <property type="entry name" value="DnaJ domain"/>
    <property type="match status" value="1"/>
</dbReference>
<dbReference type="GO" id="GO:0051082">
    <property type="term" value="F:unfolded protein binding"/>
    <property type="evidence" value="ECO:0007669"/>
    <property type="project" value="UniProtKB-UniRule"/>
</dbReference>
<dbReference type="PROSITE" id="PS51188">
    <property type="entry name" value="ZF_CR"/>
    <property type="match status" value="1"/>
</dbReference>
<dbReference type="Gene3D" id="2.60.260.20">
    <property type="entry name" value="Urease metallochaperone UreE, N-terminal domain"/>
    <property type="match status" value="2"/>
</dbReference>
<dbReference type="RefSeq" id="WP_161350243.1">
    <property type="nucleotide sequence ID" value="NZ_WTUX01000006.1"/>
</dbReference>
<evidence type="ECO:0000256" key="2">
    <source>
        <dbReference type="ARBA" id="ARBA00011738"/>
    </source>
</evidence>
<dbReference type="PANTHER" id="PTHR43096:SF48">
    <property type="entry name" value="CHAPERONE PROTEIN DNAJ"/>
    <property type="match status" value="1"/>
</dbReference>
<feature type="domain" description="CR-type" evidence="17">
    <location>
        <begin position="140"/>
        <end position="218"/>
    </location>
</feature>
<dbReference type="GO" id="GO:0005524">
    <property type="term" value="F:ATP binding"/>
    <property type="evidence" value="ECO:0007669"/>
    <property type="project" value="InterPro"/>
</dbReference>
<feature type="domain" description="J" evidence="16">
    <location>
        <begin position="5"/>
        <end position="70"/>
    </location>
</feature>
<dbReference type="SUPFAM" id="SSF46565">
    <property type="entry name" value="Chaperone J-domain"/>
    <property type="match status" value="1"/>
</dbReference>
<keyword evidence="19" id="KW-1185">Reference proteome</keyword>
<evidence type="ECO:0000256" key="11">
    <source>
        <dbReference type="ARBA" id="ARBA00053423"/>
    </source>
</evidence>
<dbReference type="GO" id="GO:0006260">
    <property type="term" value="P:DNA replication"/>
    <property type="evidence" value="ECO:0007669"/>
    <property type="project" value="UniProtKB-KW"/>
</dbReference>
<comment type="subunit">
    <text evidence="2 14">Homodimer.</text>
</comment>
<dbReference type="InterPro" id="IPR012724">
    <property type="entry name" value="DnaJ"/>
</dbReference>
<dbReference type="FunFam" id="2.60.260.20:FF:000004">
    <property type="entry name" value="Molecular chaperone DnaJ"/>
    <property type="match status" value="1"/>
</dbReference>
<evidence type="ECO:0000259" key="17">
    <source>
        <dbReference type="PROSITE" id="PS51188"/>
    </source>
</evidence>
<feature type="binding site" evidence="14">
    <location>
        <position position="156"/>
    </location>
    <ligand>
        <name>Zn(2+)</name>
        <dbReference type="ChEBI" id="CHEBI:29105"/>
        <label>1</label>
    </ligand>
</feature>
<evidence type="ECO:0000256" key="6">
    <source>
        <dbReference type="ARBA" id="ARBA00022737"/>
    </source>
</evidence>
<evidence type="ECO:0000256" key="3">
    <source>
        <dbReference type="ARBA" id="ARBA00022490"/>
    </source>
</evidence>
<dbReference type="Pfam" id="PF00226">
    <property type="entry name" value="DnaJ"/>
    <property type="match status" value="1"/>
</dbReference>
<evidence type="ECO:0000256" key="12">
    <source>
        <dbReference type="ARBA" id="ARBA00061004"/>
    </source>
</evidence>
<dbReference type="PROSITE" id="PS00636">
    <property type="entry name" value="DNAJ_1"/>
    <property type="match status" value="1"/>
</dbReference>
<evidence type="ECO:0000256" key="9">
    <source>
        <dbReference type="ARBA" id="ARBA00023016"/>
    </source>
</evidence>
<dbReference type="HAMAP" id="MF_01152">
    <property type="entry name" value="DnaJ"/>
    <property type="match status" value="1"/>
</dbReference>
<comment type="domain">
    <text evidence="14">The J domain is necessary and sufficient to stimulate DnaK ATPase activity. Zinc center 1 plays an important role in the autonomous, DnaK-independent chaperone activity of DnaJ. Zinc center 2 is essential for interaction with DnaK and for DnaJ activity.</text>
</comment>
<dbReference type="SUPFAM" id="SSF49493">
    <property type="entry name" value="HSP40/DnaJ peptide-binding domain"/>
    <property type="match status" value="2"/>
</dbReference>
<dbReference type="FunFam" id="1.10.287.110:FF:000034">
    <property type="entry name" value="Chaperone protein DnaJ"/>
    <property type="match status" value="1"/>
</dbReference>
<dbReference type="Proteomes" id="UP000467322">
    <property type="component" value="Unassembled WGS sequence"/>
</dbReference>
<keyword evidence="3 14" id="KW-0963">Cytoplasm</keyword>
<feature type="repeat" description="CXXCXGXG motif" evidence="14">
    <location>
        <begin position="206"/>
        <end position="213"/>
    </location>
</feature>
<dbReference type="InterPro" id="IPR018253">
    <property type="entry name" value="DnaJ_domain_CS"/>
</dbReference>